<evidence type="ECO:0000256" key="1">
    <source>
        <dbReference type="SAM" id="MobiDB-lite"/>
    </source>
</evidence>
<reference evidence="2 3" key="1">
    <citation type="journal article" date="2012" name="Genome Biol.">
        <title>Sequencing three crocodilian genomes to illuminate the evolution of archosaurs and amniotes.</title>
        <authorList>
            <person name="St John J.A."/>
            <person name="Braun E.L."/>
            <person name="Isberg S.R."/>
            <person name="Miles L.G."/>
            <person name="Chong A.Y."/>
            <person name="Gongora J."/>
            <person name="Dalzell P."/>
            <person name="Moran C."/>
            <person name="Bed'hom B."/>
            <person name="Abzhanov A."/>
            <person name="Burgess S.C."/>
            <person name="Cooksey A.M."/>
            <person name="Castoe T.A."/>
            <person name="Crawford N.G."/>
            <person name="Densmore L.D."/>
            <person name="Drew J.C."/>
            <person name="Edwards S.V."/>
            <person name="Faircloth B.C."/>
            <person name="Fujita M.K."/>
            <person name="Greenwold M.J."/>
            <person name="Hoffmann F.G."/>
            <person name="Howard J.M."/>
            <person name="Iguchi T."/>
            <person name="Janes D.E."/>
            <person name="Khan S.Y."/>
            <person name="Kohno S."/>
            <person name="de Koning A.J."/>
            <person name="Lance S.L."/>
            <person name="McCarthy F.M."/>
            <person name="McCormack J.E."/>
            <person name="Merchant M.E."/>
            <person name="Peterson D.G."/>
            <person name="Pollock D.D."/>
            <person name="Pourmand N."/>
            <person name="Raney B.J."/>
            <person name="Roessler K.A."/>
            <person name="Sanford J.R."/>
            <person name="Sawyer R.H."/>
            <person name="Schmidt C.J."/>
            <person name="Triplett E.W."/>
            <person name="Tuberville T.D."/>
            <person name="Venegas-Anaya M."/>
            <person name="Howard J.T."/>
            <person name="Jarvis E.D."/>
            <person name="Guillette L.J.Jr."/>
            <person name="Glenn T.C."/>
            <person name="Green R.E."/>
            <person name="Ray D.A."/>
        </authorList>
    </citation>
    <scope>NUCLEOTIDE SEQUENCE [LARGE SCALE GENOMIC DNA]</scope>
    <source>
        <strain evidence="2">KSC_2009_1</strain>
    </source>
</reference>
<dbReference type="Proteomes" id="UP000050525">
    <property type="component" value="Unassembled WGS sequence"/>
</dbReference>
<protein>
    <submittedName>
        <fullName evidence="2">Uncharacterized protein</fullName>
    </submittedName>
</protein>
<keyword evidence="3" id="KW-1185">Reference proteome</keyword>
<dbReference type="EMBL" id="AKHW03003885">
    <property type="protein sequence ID" value="KYO32685.1"/>
    <property type="molecule type" value="Genomic_DNA"/>
</dbReference>
<accession>A0A151N833</accession>
<evidence type="ECO:0000313" key="2">
    <source>
        <dbReference type="EMBL" id="KYO32685.1"/>
    </source>
</evidence>
<dbReference type="AlphaFoldDB" id="A0A151N833"/>
<evidence type="ECO:0000313" key="3">
    <source>
        <dbReference type="Proteomes" id="UP000050525"/>
    </source>
</evidence>
<feature type="compositionally biased region" description="Polar residues" evidence="1">
    <location>
        <begin position="45"/>
        <end position="56"/>
    </location>
</feature>
<proteinExistence type="predicted"/>
<sequence length="203" mass="23209">MIIRVRPHPGGKRKNFTSVRYQKLLQCSVELTYAGRSRFSHHSEQTLQSTESSRSPNMGDEDHLPAIPCHRVSSELPLSVQSLLNERNRLAANGELDNATRQCFNHAIQLLNVQSNRIQDNTTLVLDYGMVSEKQFVSGTRENEIVVYCGDDDMICHTIKVVGWRSWLAQKFSQAPSQILAVIMNILRLWFQRPQRGHQPLPM</sequence>
<feature type="region of interest" description="Disordered" evidence="1">
    <location>
        <begin position="40"/>
        <end position="66"/>
    </location>
</feature>
<comment type="caution">
    <text evidence="2">The sequence shown here is derived from an EMBL/GenBank/DDBJ whole genome shotgun (WGS) entry which is preliminary data.</text>
</comment>
<organism evidence="2 3">
    <name type="scientific">Alligator mississippiensis</name>
    <name type="common">American alligator</name>
    <dbReference type="NCBI Taxonomy" id="8496"/>
    <lineage>
        <taxon>Eukaryota</taxon>
        <taxon>Metazoa</taxon>
        <taxon>Chordata</taxon>
        <taxon>Craniata</taxon>
        <taxon>Vertebrata</taxon>
        <taxon>Euteleostomi</taxon>
        <taxon>Archelosauria</taxon>
        <taxon>Archosauria</taxon>
        <taxon>Crocodylia</taxon>
        <taxon>Alligatoridae</taxon>
        <taxon>Alligatorinae</taxon>
        <taxon>Alligator</taxon>
    </lineage>
</organism>
<gene>
    <name evidence="2" type="ORF">Y1Q_0024457</name>
</gene>
<name>A0A151N833_ALLMI</name>